<keyword evidence="2" id="KW-1185">Reference proteome</keyword>
<dbReference type="Proteomes" id="UP000814033">
    <property type="component" value="Unassembled WGS sequence"/>
</dbReference>
<gene>
    <name evidence="1" type="ORF">FA95DRAFT_1223366</name>
</gene>
<evidence type="ECO:0000313" key="1">
    <source>
        <dbReference type="EMBL" id="KAI0038411.1"/>
    </source>
</evidence>
<reference evidence="1" key="1">
    <citation type="submission" date="2021-02" db="EMBL/GenBank/DDBJ databases">
        <authorList>
            <consortium name="DOE Joint Genome Institute"/>
            <person name="Ahrendt S."/>
            <person name="Looney B.P."/>
            <person name="Miyauchi S."/>
            <person name="Morin E."/>
            <person name="Drula E."/>
            <person name="Courty P.E."/>
            <person name="Chicoki N."/>
            <person name="Fauchery L."/>
            <person name="Kohler A."/>
            <person name="Kuo A."/>
            <person name="Labutti K."/>
            <person name="Pangilinan J."/>
            <person name="Lipzen A."/>
            <person name="Riley R."/>
            <person name="Andreopoulos W."/>
            <person name="He G."/>
            <person name="Johnson J."/>
            <person name="Barry K.W."/>
            <person name="Grigoriev I.V."/>
            <person name="Nagy L."/>
            <person name="Hibbett D."/>
            <person name="Henrissat B."/>
            <person name="Matheny P.B."/>
            <person name="Labbe J."/>
            <person name="Martin F."/>
        </authorList>
    </citation>
    <scope>NUCLEOTIDE SEQUENCE</scope>
    <source>
        <strain evidence="1">FP105234-sp</strain>
    </source>
</reference>
<dbReference type="EMBL" id="MU276507">
    <property type="protein sequence ID" value="KAI0038411.1"/>
    <property type="molecule type" value="Genomic_DNA"/>
</dbReference>
<organism evidence="1 2">
    <name type="scientific">Auriscalpium vulgare</name>
    <dbReference type="NCBI Taxonomy" id="40419"/>
    <lineage>
        <taxon>Eukaryota</taxon>
        <taxon>Fungi</taxon>
        <taxon>Dikarya</taxon>
        <taxon>Basidiomycota</taxon>
        <taxon>Agaricomycotina</taxon>
        <taxon>Agaricomycetes</taxon>
        <taxon>Russulales</taxon>
        <taxon>Auriscalpiaceae</taxon>
        <taxon>Auriscalpium</taxon>
    </lineage>
</organism>
<comment type="caution">
    <text evidence="1">The sequence shown here is derived from an EMBL/GenBank/DDBJ whole genome shotgun (WGS) entry which is preliminary data.</text>
</comment>
<proteinExistence type="predicted"/>
<evidence type="ECO:0000313" key="2">
    <source>
        <dbReference type="Proteomes" id="UP000814033"/>
    </source>
</evidence>
<sequence length="243" mass="26594">MKGQRMRPACCFVNRNIVWNRQTNCTSAWPWMSHDSHLLLYFYVGLSRVWNVCPPMSCTPRASASQASSSATVFFETVTHTFFRDALGALAHRRHPHLNNTSARPYDADADRIHPGAFPCRADGLDLQMSLPIAMHIHRPPPSSGTAIRTNPPLATLKPPVVLEASRVWFPRALLCWQPKPSLSSAMAPAPPAPHGFDTNAGQLPRPGEPVYCDCYSTYTSSVGGESATCESAQRSTAPATHA</sequence>
<name>A0ACB8R2Q8_9AGAM</name>
<protein>
    <submittedName>
        <fullName evidence="1">Uncharacterized protein</fullName>
    </submittedName>
</protein>
<reference evidence="1" key="2">
    <citation type="journal article" date="2022" name="New Phytol.">
        <title>Evolutionary transition to the ectomycorrhizal habit in the genomes of a hyperdiverse lineage of mushroom-forming fungi.</title>
        <authorList>
            <person name="Looney B."/>
            <person name="Miyauchi S."/>
            <person name="Morin E."/>
            <person name="Drula E."/>
            <person name="Courty P.E."/>
            <person name="Kohler A."/>
            <person name="Kuo A."/>
            <person name="LaButti K."/>
            <person name="Pangilinan J."/>
            <person name="Lipzen A."/>
            <person name="Riley R."/>
            <person name="Andreopoulos W."/>
            <person name="He G."/>
            <person name="Johnson J."/>
            <person name="Nolan M."/>
            <person name="Tritt A."/>
            <person name="Barry K.W."/>
            <person name="Grigoriev I.V."/>
            <person name="Nagy L.G."/>
            <person name="Hibbett D."/>
            <person name="Henrissat B."/>
            <person name="Matheny P.B."/>
            <person name="Labbe J."/>
            <person name="Martin F.M."/>
        </authorList>
    </citation>
    <scope>NUCLEOTIDE SEQUENCE</scope>
    <source>
        <strain evidence="1">FP105234-sp</strain>
    </source>
</reference>
<accession>A0ACB8R2Q8</accession>